<dbReference type="InterPro" id="IPR041118">
    <property type="entry name" value="Rx_N"/>
</dbReference>
<evidence type="ECO:0000259" key="7">
    <source>
        <dbReference type="Pfam" id="PF23559"/>
    </source>
</evidence>
<sequence>MAEGIISDLVAKSLVSLGKPAFKEVVSWWGARDDLKKLENTMTFIQARVCDAERRQEGENSELIKLWLRKLKQVLYRADDLFDHVLTLDRQNMRVERSTLAKVSILFSKSGPFFNNRKLAHEIKSIRKELDAIKSDMDGLNLSANLVAGLPLPMERLISNRQTASFVKVEDVIGRENDKNIIIGMLFDPKFDDGKRITVIPIVGFGGLGKTTLAQLIFNDEIIRKHFHLTEWVCVPEVGDQNTIMRRVYQSFTGDKDSDRLLVGQIKSGIQKSIKDKKYLLVLDDIWDESRDSWLDLLNLLGCGASGSRVIVTTRSANVAKVVGTTEAHNLGLLTTEESWNLFKQFSFNLKQEESNPILTIFAKEIVDSCGNVPLAIRVVGGLLYSVNSEKEWQRIRNARLSKTKLKEDNNIMQVLKLSYDYLSPPLKQCFAYCSLFPKDYSYYKNHLVRFWMAQGYFDPSSSEIGEQYYMELLGRNLFHNPEFSEEGNIIFCEMHDLVHDLAQDIAGEEMKLLVEPSNLITTDGVMHVSVEVEWLENAGWEAPVSLLAARKLRSLRLFSFDWINNTSIIKASSLEMMVLKFQCLRVLNLMGMKIFVVPNTVGKLRHLRYLNLAWNDRIRSIPDDVTRLENLQTRTSVVASYWISCQEVLANWPT</sequence>
<evidence type="ECO:0000256" key="4">
    <source>
        <dbReference type="ARBA" id="ARBA00022840"/>
    </source>
</evidence>
<dbReference type="FunFam" id="1.10.10.10:FF:000322">
    <property type="entry name" value="Probable disease resistance protein At1g63360"/>
    <property type="match status" value="1"/>
</dbReference>
<name>A0A803LBX1_CHEQI</name>
<dbReference type="PANTHER" id="PTHR36766:SF70">
    <property type="entry name" value="DISEASE RESISTANCE PROTEIN RGA4"/>
    <property type="match status" value="1"/>
</dbReference>
<dbReference type="Gene3D" id="3.80.10.10">
    <property type="entry name" value="Ribonuclease Inhibitor"/>
    <property type="match status" value="1"/>
</dbReference>
<dbReference type="Pfam" id="PF18052">
    <property type="entry name" value="Rx_N"/>
    <property type="match status" value="1"/>
</dbReference>
<keyword evidence="4" id="KW-0067">ATP-binding</keyword>
<evidence type="ECO:0008006" key="10">
    <source>
        <dbReference type="Google" id="ProtNLM"/>
    </source>
</evidence>
<evidence type="ECO:0000259" key="6">
    <source>
        <dbReference type="Pfam" id="PF18052"/>
    </source>
</evidence>
<feature type="domain" description="NB-ARC" evidence="5">
    <location>
        <begin position="194"/>
        <end position="350"/>
    </location>
</feature>
<evidence type="ECO:0000259" key="5">
    <source>
        <dbReference type="Pfam" id="PF00931"/>
    </source>
</evidence>
<accession>A0A803LBX1</accession>
<protein>
    <recommendedName>
        <fullName evidence="10">Disease resistance protein RGA3</fullName>
    </recommendedName>
</protein>
<dbReference type="InterPro" id="IPR036388">
    <property type="entry name" value="WH-like_DNA-bd_sf"/>
</dbReference>
<dbReference type="Pfam" id="PF23559">
    <property type="entry name" value="WHD_DRP"/>
    <property type="match status" value="1"/>
</dbReference>
<reference evidence="8" key="1">
    <citation type="journal article" date="2017" name="Nature">
        <title>The genome of Chenopodium quinoa.</title>
        <authorList>
            <person name="Jarvis D.E."/>
            <person name="Ho Y.S."/>
            <person name="Lightfoot D.J."/>
            <person name="Schmoeckel S.M."/>
            <person name="Li B."/>
            <person name="Borm T.J.A."/>
            <person name="Ohyanagi H."/>
            <person name="Mineta K."/>
            <person name="Michell C.T."/>
            <person name="Saber N."/>
            <person name="Kharbatia N.M."/>
            <person name="Rupper R.R."/>
            <person name="Sharp A.R."/>
            <person name="Dally N."/>
            <person name="Boughton B.A."/>
            <person name="Woo Y.H."/>
            <person name="Gao G."/>
            <person name="Schijlen E.G.W.M."/>
            <person name="Guo X."/>
            <person name="Momin A.A."/>
            <person name="Negrao S."/>
            <person name="Al-Babili S."/>
            <person name="Gehring C."/>
            <person name="Roessner U."/>
            <person name="Jung C."/>
            <person name="Murphy K."/>
            <person name="Arold S.T."/>
            <person name="Gojobori T."/>
            <person name="van der Linden C.G."/>
            <person name="van Loo E.N."/>
            <person name="Jellen E.N."/>
            <person name="Maughan P.J."/>
            <person name="Tester M."/>
        </authorList>
    </citation>
    <scope>NUCLEOTIDE SEQUENCE [LARGE SCALE GENOMIC DNA]</scope>
    <source>
        <strain evidence="8">cv. PI 614886</strain>
    </source>
</reference>
<evidence type="ECO:0000256" key="3">
    <source>
        <dbReference type="ARBA" id="ARBA00022821"/>
    </source>
</evidence>
<feature type="domain" description="Disease resistance protein winged helix" evidence="7">
    <location>
        <begin position="436"/>
        <end position="503"/>
    </location>
</feature>
<evidence type="ECO:0000313" key="8">
    <source>
        <dbReference type="EnsemblPlants" id="AUR62009360-RA:cds"/>
    </source>
</evidence>
<keyword evidence="3" id="KW-0611">Plant defense</keyword>
<reference evidence="8" key="2">
    <citation type="submission" date="2021-03" db="UniProtKB">
        <authorList>
            <consortium name="EnsemblPlants"/>
        </authorList>
    </citation>
    <scope>IDENTIFICATION</scope>
</reference>
<dbReference type="InterPro" id="IPR058922">
    <property type="entry name" value="WHD_DRP"/>
</dbReference>
<dbReference type="PANTHER" id="PTHR36766">
    <property type="entry name" value="PLANT BROAD-SPECTRUM MILDEW RESISTANCE PROTEIN RPW8"/>
    <property type="match status" value="1"/>
</dbReference>
<dbReference type="OrthoDB" id="589248at2759"/>
<dbReference type="KEGG" id="cqi:110705256"/>
<dbReference type="InterPro" id="IPR042197">
    <property type="entry name" value="Apaf_helical"/>
</dbReference>
<dbReference type="PRINTS" id="PR00364">
    <property type="entry name" value="DISEASERSIST"/>
</dbReference>
<feature type="domain" description="Disease resistance N-terminal" evidence="6">
    <location>
        <begin position="16"/>
        <end position="91"/>
    </location>
</feature>
<dbReference type="GeneID" id="110705256"/>
<dbReference type="Gene3D" id="1.20.5.4130">
    <property type="match status" value="1"/>
</dbReference>
<dbReference type="Gene3D" id="3.40.50.300">
    <property type="entry name" value="P-loop containing nucleotide triphosphate hydrolases"/>
    <property type="match status" value="1"/>
</dbReference>
<dbReference type="Gene3D" id="1.10.10.10">
    <property type="entry name" value="Winged helix-like DNA-binding domain superfamily/Winged helix DNA-binding domain"/>
    <property type="match status" value="1"/>
</dbReference>
<dbReference type="SUPFAM" id="SSF52540">
    <property type="entry name" value="P-loop containing nucleoside triphosphate hydrolases"/>
    <property type="match status" value="1"/>
</dbReference>
<dbReference type="InterPro" id="IPR032675">
    <property type="entry name" value="LRR_dom_sf"/>
</dbReference>
<dbReference type="EnsemblPlants" id="AUR62009360-RA">
    <property type="protein sequence ID" value="AUR62009360-RA:cds"/>
    <property type="gene ID" value="AUR62009360"/>
</dbReference>
<dbReference type="AlphaFoldDB" id="A0A803LBX1"/>
<dbReference type="GO" id="GO:0043531">
    <property type="term" value="F:ADP binding"/>
    <property type="evidence" value="ECO:0007669"/>
    <property type="project" value="InterPro"/>
</dbReference>
<dbReference type="Pfam" id="PF00931">
    <property type="entry name" value="NB-ARC"/>
    <property type="match status" value="1"/>
</dbReference>
<dbReference type="GO" id="GO:0005524">
    <property type="term" value="F:ATP binding"/>
    <property type="evidence" value="ECO:0007669"/>
    <property type="project" value="UniProtKB-KW"/>
</dbReference>
<gene>
    <name evidence="8" type="primary">LOC110705256</name>
</gene>
<dbReference type="GO" id="GO:0051707">
    <property type="term" value="P:response to other organism"/>
    <property type="evidence" value="ECO:0007669"/>
    <property type="project" value="UniProtKB-ARBA"/>
</dbReference>
<keyword evidence="1" id="KW-0677">Repeat</keyword>
<dbReference type="SUPFAM" id="SSF52058">
    <property type="entry name" value="L domain-like"/>
    <property type="match status" value="1"/>
</dbReference>
<dbReference type="RefSeq" id="XP_021738792.1">
    <property type="nucleotide sequence ID" value="XM_021883100.1"/>
</dbReference>
<keyword evidence="9" id="KW-1185">Reference proteome</keyword>
<evidence type="ECO:0000256" key="2">
    <source>
        <dbReference type="ARBA" id="ARBA00022741"/>
    </source>
</evidence>
<dbReference type="Gene3D" id="1.10.8.430">
    <property type="entry name" value="Helical domain of apoptotic protease-activating factors"/>
    <property type="match status" value="1"/>
</dbReference>
<dbReference type="Gramene" id="AUR62009360-RA">
    <property type="protein sequence ID" value="AUR62009360-RA:cds"/>
    <property type="gene ID" value="AUR62009360"/>
</dbReference>
<dbReference type="GO" id="GO:0006952">
    <property type="term" value="P:defense response"/>
    <property type="evidence" value="ECO:0007669"/>
    <property type="project" value="UniProtKB-KW"/>
</dbReference>
<organism evidence="8 9">
    <name type="scientific">Chenopodium quinoa</name>
    <name type="common">Quinoa</name>
    <dbReference type="NCBI Taxonomy" id="63459"/>
    <lineage>
        <taxon>Eukaryota</taxon>
        <taxon>Viridiplantae</taxon>
        <taxon>Streptophyta</taxon>
        <taxon>Embryophyta</taxon>
        <taxon>Tracheophyta</taxon>
        <taxon>Spermatophyta</taxon>
        <taxon>Magnoliopsida</taxon>
        <taxon>eudicotyledons</taxon>
        <taxon>Gunneridae</taxon>
        <taxon>Pentapetalae</taxon>
        <taxon>Caryophyllales</taxon>
        <taxon>Chenopodiaceae</taxon>
        <taxon>Chenopodioideae</taxon>
        <taxon>Atripliceae</taxon>
        <taxon>Chenopodium</taxon>
    </lineage>
</organism>
<dbReference type="InterPro" id="IPR002182">
    <property type="entry name" value="NB-ARC"/>
</dbReference>
<evidence type="ECO:0000256" key="1">
    <source>
        <dbReference type="ARBA" id="ARBA00022737"/>
    </source>
</evidence>
<dbReference type="InterPro" id="IPR027417">
    <property type="entry name" value="P-loop_NTPase"/>
</dbReference>
<proteinExistence type="predicted"/>
<evidence type="ECO:0000313" key="9">
    <source>
        <dbReference type="Proteomes" id="UP000596660"/>
    </source>
</evidence>
<keyword evidence="2" id="KW-0547">Nucleotide-binding</keyword>
<dbReference type="Proteomes" id="UP000596660">
    <property type="component" value="Unplaced"/>
</dbReference>